<evidence type="ECO:0000256" key="1">
    <source>
        <dbReference type="ARBA" id="ARBA00004141"/>
    </source>
</evidence>
<feature type="transmembrane region" description="Helical" evidence="8">
    <location>
        <begin position="7"/>
        <end position="28"/>
    </location>
</feature>
<feature type="transmembrane region" description="Helical" evidence="8">
    <location>
        <begin position="266"/>
        <end position="289"/>
    </location>
</feature>
<accession>A0AA41X7R0</accession>
<dbReference type="GO" id="GO:0016020">
    <property type="term" value="C:membrane"/>
    <property type="evidence" value="ECO:0007669"/>
    <property type="project" value="UniProtKB-SubCell"/>
</dbReference>
<feature type="transmembrane region" description="Helical" evidence="8">
    <location>
        <begin position="213"/>
        <end position="238"/>
    </location>
</feature>
<evidence type="ECO:0000256" key="4">
    <source>
        <dbReference type="ARBA" id="ARBA00022544"/>
    </source>
</evidence>
<name>A0AA41X7R0_9BACI</name>
<feature type="transmembrane region" description="Helical" evidence="8">
    <location>
        <begin position="301"/>
        <end position="319"/>
    </location>
</feature>
<comment type="subcellular location">
    <subcellularLocation>
        <location evidence="1">Membrane</location>
        <topology evidence="1">Multi-pass membrane protein</topology>
    </subcellularLocation>
</comment>
<comment type="caution">
    <text evidence="9">The sequence shown here is derived from an EMBL/GenBank/DDBJ whole genome shotgun (WGS) entry which is preliminary data.</text>
</comment>
<evidence type="ECO:0000313" key="10">
    <source>
        <dbReference type="Proteomes" id="UP001156102"/>
    </source>
</evidence>
<feature type="transmembrane region" description="Helical" evidence="8">
    <location>
        <begin position="331"/>
        <end position="353"/>
    </location>
</feature>
<feature type="transmembrane region" description="Helical" evidence="8">
    <location>
        <begin position="34"/>
        <end position="55"/>
    </location>
</feature>
<dbReference type="PANTHER" id="PTHR34975">
    <property type="entry name" value="SPORE GERMINATION PROTEIN A2"/>
    <property type="match status" value="1"/>
</dbReference>
<protein>
    <submittedName>
        <fullName evidence="9">Spore germination protein</fullName>
    </submittedName>
</protein>
<dbReference type="InterPro" id="IPR004761">
    <property type="entry name" value="Spore_GerAB"/>
</dbReference>
<evidence type="ECO:0000256" key="3">
    <source>
        <dbReference type="ARBA" id="ARBA00022448"/>
    </source>
</evidence>
<dbReference type="Proteomes" id="UP001156102">
    <property type="component" value="Unassembled WGS sequence"/>
</dbReference>
<dbReference type="AlphaFoldDB" id="A0AA41X7R0"/>
<gene>
    <name evidence="9" type="ORF">NK662_18205</name>
</gene>
<keyword evidence="7 8" id="KW-0472">Membrane</keyword>
<keyword evidence="6 8" id="KW-1133">Transmembrane helix</keyword>
<dbReference type="GO" id="GO:0009847">
    <property type="term" value="P:spore germination"/>
    <property type="evidence" value="ECO:0007669"/>
    <property type="project" value="InterPro"/>
</dbReference>
<dbReference type="EMBL" id="JANCLT010000011">
    <property type="protein sequence ID" value="MCP8970454.1"/>
    <property type="molecule type" value="Genomic_DNA"/>
</dbReference>
<dbReference type="PANTHER" id="PTHR34975:SF2">
    <property type="entry name" value="SPORE GERMINATION PROTEIN A2"/>
    <property type="match status" value="1"/>
</dbReference>
<feature type="transmembrane region" description="Helical" evidence="8">
    <location>
        <begin position="178"/>
        <end position="201"/>
    </location>
</feature>
<proteinExistence type="inferred from homology"/>
<evidence type="ECO:0000256" key="8">
    <source>
        <dbReference type="SAM" id="Phobius"/>
    </source>
</evidence>
<keyword evidence="4" id="KW-0309">Germination</keyword>
<evidence type="ECO:0000256" key="2">
    <source>
        <dbReference type="ARBA" id="ARBA00007998"/>
    </source>
</evidence>
<dbReference type="RefSeq" id="WP_254760370.1">
    <property type="nucleotide sequence ID" value="NZ_JANCLT010000011.1"/>
</dbReference>
<evidence type="ECO:0000313" key="9">
    <source>
        <dbReference type="EMBL" id="MCP8970454.1"/>
    </source>
</evidence>
<dbReference type="NCBIfam" id="TIGR00912">
    <property type="entry name" value="2A0309"/>
    <property type="match status" value="1"/>
</dbReference>
<keyword evidence="10" id="KW-1185">Reference proteome</keyword>
<keyword evidence="3" id="KW-0813">Transport</keyword>
<evidence type="ECO:0000256" key="6">
    <source>
        <dbReference type="ARBA" id="ARBA00022989"/>
    </source>
</evidence>
<reference evidence="9" key="1">
    <citation type="submission" date="2022-07" db="EMBL/GenBank/DDBJ databases">
        <authorList>
            <person name="Li W.-J."/>
            <person name="Deng Q.-Q."/>
        </authorList>
    </citation>
    <scope>NUCLEOTIDE SEQUENCE</scope>
    <source>
        <strain evidence="9">SYSU M60031</strain>
    </source>
</reference>
<organism evidence="9 10">
    <name type="scientific">Ectobacillus ponti</name>
    <dbReference type="NCBI Taxonomy" id="2961894"/>
    <lineage>
        <taxon>Bacteria</taxon>
        <taxon>Bacillati</taxon>
        <taxon>Bacillota</taxon>
        <taxon>Bacilli</taxon>
        <taxon>Bacillales</taxon>
        <taxon>Bacillaceae</taxon>
        <taxon>Ectobacillus</taxon>
    </lineage>
</organism>
<comment type="similarity">
    <text evidence="2">Belongs to the amino acid-polyamine-organocation (APC) superfamily. Spore germination protein (SGP) (TC 2.A.3.9) family.</text>
</comment>
<feature type="transmembrane region" description="Helical" evidence="8">
    <location>
        <begin position="140"/>
        <end position="158"/>
    </location>
</feature>
<keyword evidence="5 8" id="KW-0812">Transmembrane</keyword>
<sequence length="363" mass="40710">MEKISSFQLFCLIILFELGTAMMVPLGADAKQDSWIAILLGMMGGIVIFFIYVYLHRRFPQKPLTGYVNQILGSSLGFVVGLLYTLFFVYGAARDLRDGMELLRPAYNETPISVIGLLIMLVICYALYGGIEVLFRAGELCFLLTSFIIIAELVFLFSSDAIQPMNVLPVMEAGWKPVWMTTVTHTTMFPYGEMICFTMLLPFLKDMPSGLKIGIFGILLSGIVLSLITFLEISVLGAQKVAASTFPFLRLMQYVNIGGFIQRIDAFVIIHLIVNDFFKVALFAYAALIGAMDLFRVSRRILVFAITCIILFVSIAIAPDTPSHFAQGKFALKYIFPPFVLYIPLLLLMIEVFRKRAAEREKN</sequence>
<dbReference type="Pfam" id="PF03845">
    <property type="entry name" value="Spore_permease"/>
    <property type="match status" value="1"/>
</dbReference>
<evidence type="ECO:0000256" key="5">
    <source>
        <dbReference type="ARBA" id="ARBA00022692"/>
    </source>
</evidence>
<evidence type="ECO:0000256" key="7">
    <source>
        <dbReference type="ARBA" id="ARBA00023136"/>
    </source>
</evidence>
<feature type="transmembrane region" description="Helical" evidence="8">
    <location>
        <begin position="67"/>
        <end position="90"/>
    </location>
</feature>
<feature type="transmembrane region" description="Helical" evidence="8">
    <location>
        <begin position="110"/>
        <end position="128"/>
    </location>
</feature>